<feature type="domain" description="HTH luxR-type" evidence="3">
    <location>
        <begin position="885"/>
        <end position="950"/>
    </location>
</feature>
<dbReference type="PANTHER" id="PTHR16305">
    <property type="entry name" value="TESTICULAR SOLUBLE ADENYLYL CYCLASE"/>
    <property type="match status" value="1"/>
</dbReference>
<sequence length="952" mass="103074">MPHRISSPRLIGRESQLQHLQELYARAAAGAFTLALIKGDAGIGKSRLVRELEASEALSLRGACFPIAGEEAPYGPLVAALRDVPVDRLEAAASQLPESTIAELALLLPALGRQAPAGRDSSRGAQGRQYEYLLELLARLADETPVVLVVEDIHWADPSTLDFLSFVARNARRERVLLVATHRLHDGRDLQALERYVDQLERCPTVETIALDPLDEAQVSEQIEAILQRPADVGITRRITARTQGNPFYVEELIAHGHTAEAPLPPGQAAALLERVRTLSAETQHVLQVLAAFGRAIEHDLLAEAVATGEPELSSHLRTAVDSHVIVADGSTLTFRHALTREAVYDALLPGERRRLHAAVAGALREHPDLTDAAELAVQWRAAGEPAAALAASLEAARAATGVYAYNEAVEHYTAAVTLWSSAEATGLDRAQMLLDAADAAYRAGADDLPIQWCELGLAALGDDPDPRRAAVFLERLGRFQDHHLDKSLTFYGEALERLDETASAERARLLSNESLTLTLSVRWHEARERAQRALAVAQEAEAEAEEGYARSVLGLVLAYLGEFEDAEAHLHESLRIGQARGRPEDVTGVYVHLGEVRRLRGDLPGALEVMAAGLETAQQLGVEASYGRYFALNAAEDEFELGRWDAAQARIDQLEGASLTWTETLLRLTVSGQLAAGRGAFEQARAWLDEASGLLRESSATEWTAYVGACVIELALTAGEPDEALVIAAAELERVRGREERLYTPALIAVAVRAAADAGAPDEAERLTAWLSDFLDESAPPIALAHLAGALAESARARSASSAEQWEGVANVWDRLEHPYRAAYARVREAEARLAERDRDAAAQALAKVLDVAQLLGAAPLEQWAEDLVKRKRLRNAVVRQLESAGPEDRLTRREREVLGFLSEGRTNREIAAQLHITEGTAALHVSHILGKLGVSNRGQAAAIARRGGAD</sequence>
<evidence type="ECO:0000256" key="1">
    <source>
        <dbReference type="ARBA" id="ARBA00022741"/>
    </source>
</evidence>
<dbReference type="InterPro" id="IPR036388">
    <property type="entry name" value="WH-like_DNA-bd_sf"/>
</dbReference>
<organism evidence="4 5">
    <name type="scientific">Solirubrobacter phytolaccae</name>
    <dbReference type="NCBI Taxonomy" id="1404360"/>
    <lineage>
        <taxon>Bacteria</taxon>
        <taxon>Bacillati</taxon>
        <taxon>Actinomycetota</taxon>
        <taxon>Thermoleophilia</taxon>
        <taxon>Solirubrobacterales</taxon>
        <taxon>Solirubrobacteraceae</taxon>
        <taxon>Solirubrobacter</taxon>
    </lineage>
</organism>
<dbReference type="CDD" id="cd06170">
    <property type="entry name" value="LuxR_C_like"/>
    <property type="match status" value="1"/>
</dbReference>
<evidence type="ECO:0000313" key="4">
    <source>
        <dbReference type="EMBL" id="MDA0178768.1"/>
    </source>
</evidence>
<dbReference type="Gene3D" id="1.25.40.10">
    <property type="entry name" value="Tetratricopeptide repeat domain"/>
    <property type="match status" value="1"/>
</dbReference>
<dbReference type="InterPro" id="IPR041664">
    <property type="entry name" value="AAA_16"/>
</dbReference>
<dbReference type="SMART" id="SM00421">
    <property type="entry name" value="HTH_LUXR"/>
    <property type="match status" value="1"/>
</dbReference>
<dbReference type="PANTHER" id="PTHR16305:SF28">
    <property type="entry name" value="GUANYLATE CYCLASE DOMAIN-CONTAINING PROTEIN"/>
    <property type="match status" value="1"/>
</dbReference>
<evidence type="ECO:0000256" key="2">
    <source>
        <dbReference type="ARBA" id="ARBA00022840"/>
    </source>
</evidence>
<name>A0A9X3N300_9ACTN</name>
<keyword evidence="5" id="KW-1185">Reference proteome</keyword>
<proteinExistence type="predicted"/>
<keyword evidence="1" id="KW-0547">Nucleotide-binding</keyword>
<dbReference type="AlphaFoldDB" id="A0A9X3N300"/>
<dbReference type="GO" id="GO:0005737">
    <property type="term" value="C:cytoplasm"/>
    <property type="evidence" value="ECO:0007669"/>
    <property type="project" value="TreeGrafter"/>
</dbReference>
<dbReference type="InterPro" id="IPR027417">
    <property type="entry name" value="P-loop_NTPase"/>
</dbReference>
<dbReference type="GO" id="GO:0005524">
    <property type="term" value="F:ATP binding"/>
    <property type="evidence" value="ECO:0007669"/>
    <property type="project" value="UniProtKB-KW"/>
</dbReference>
<dbReference type="InterPro" id="IPR000792">
    <property type="entry name" value="Tscrpt_reg_LuxR_C"/>
</dbReference>
<dbReference type="RefSeq" id="WP_270023023.1">
    <property type="nucleotide sequence ID" value="NZ_JAPDDP010000001.1"/>
</dbReference>
<keyword evidence="2" id="KW-0067">ATP-binding</keyword>
<dbReference type="EMBL" id="JAPDDP010000001">
    <property type="protein sequence ID" value="MDA0178768.1"/>
    <property type="molecule type" value="Genomic_DNA"/>
</dbReference>
<dbReference type="InterPro" id="IPR041617">
    <property type="entry name" value="TPR_MalT"/>
</dbReference>
<reference evidence="4" key="1">
    <citation type="submission" date="2022-10" db="EMBL/GenBank/DDBJ databases">
        <title>The WGS of Solirubrobacter phytolaccae KCTC 29190.</title>
        <authorList>
            <person name="Jiang Z."/>
        </authorList>
    </citation>
    <scope>NUCLEOTIDE SEQUENCE</scope>
    <source>
        <strain evidence="4">KCTC 29190</strain>
    </source>
</reference>
<comment type="caution">
    <text evidence="4">The sequence shown here is derived from an EMBL/GenBank/DDBJ whole genome shotgun (WGS) entry which is preliminary data.</text>
</comment>
<dbReference type="InterPro" id="IPR011990">
    <property type="entry name" value="TPR-like_helical_dom_sf"/>
</dbReference>
<protein>
    <submittedName>
        <fullName evidence="4">AAA family ATPase</fullName>
    </submittedName>
</protein>
<dbReference type="Gene3D" id="1.10.10.10">
    <property type="entry name" value="Winged helix-like DNA-binding domain superfamily/Winged helix DNA-binding domain"/>
    <property type="match status" value="1"/>
</dbReference>
<accession>A0A9X3N300</accession>
<dbReference type="GO" id="GO:0003677">
    <property type="term" value="F:DNA binding"/>
    <property type="evidence" value="ECO:0007669"/>
    <property type="project" value="InterPro"/>
</dbReference>
<dbReference type="PROSITE" id="PS50043">
    <property type="entry name" value="HTH_LUXR_2"/>
    <property type="match status" value="1"/>
</dbReference>
<dbReference type="PRINTS" id="PR00038">
    <property type="entry name" value="HTHLUXR"/>
</dbReference>
<dbReference type="Proteomes" id="UP001147653">
    <property type="component" value="Unassembled WGS sequence"/>
</dbReference>
<evidence type="ECO:0000313" key="5">
    <source>
        <dbReference type="Proteomes" id="UP001147653"/>
    </source>
</evidence>
<dbReference type="Pfam" id="PF17874">
    <property type="entry name" value="TPR_MalT"/>
    <property type="match status" value="1"/>
</dbReference>
<dbReference type="InterPro" id="IPR016032">
    <property type="entry name" value="Sig_transdc_resp-reg_C-effctor"/>
</dbReference>
<dbReference type="Pfam" id="PF00196">
    <property type="entry name" value="GerE"/>
    <property type="match status" value="1"/>
</dbReference>
<dbReference type="SUPFAM" id="SSF46894">
    <property type="entry name" value="C-terminal effector domain of the bipartite response regulators"/>
    <property type="match status" value="1"/>
</dbReference>
<evidence type="ECO:0000259" key="3">
    <source>
        <dbReference type="PROSITE" id="PS50043"/>
    </source>
</evidence>
<dbReference type="SUPFAM" id="SSF52540">
    <property type="entry name" value="P-loop containing nucleoside triphosphate hydrolases"/>
    <property type="match status" value="1"/>
</dbReference>
<dbReference type="Pfam" id="PF13191">
    <property type="entry name" value="AAA_16"/>
    <property type="match status" value="1"/>
</dbReference>
<dbReference type="GO" id="GO:0006355">
    <property type="term" value="P:regulation of DNA-templated transcription"/>
    <property type="evidence" value="ECO:0007669"/>
    <property type="project" value="InterPro"/>
</dbReference>
<gene>
    <name evidence="4" type="ORF">OJ997_00550</name>
</gene>
<dbReference type="SUPFAM" id="SSF48452">
    <property type="entry name" value="TPR-like"/>
    <property type="match status" value="1"/>
</dbReference>
<dbReference type="GO" id="GO:0004016">
    <property type="term" value="F:adenylate cyclase activity"/>
    <property type="evidence" value="ECO:0007669"/>
    <property type="project" value="TreeGrafter"/>
</dbReference>